<comment type="subcellular location">
    <subcellularLocation>
        <location evidence="1">Endomembrane system</location>
    </subcellularLocation>
</comment>
<keyword evidence="8" id="KW-1185">Reference proteome</keyword>
<dbReference type="GO" id="GO:0006886">
    <property type="term" value="P:intracellular protein transport"/>
    <property type="evidence" value="ECO:0007669"/>
    <property type="project" value="InterPro"/>
</dbReference>
<feature type="region of interest" description="Disordered" evidence="5">
    <location>
        <begin position="1"/>
        <end position="34"/>
    </location>
</feature>
<accession>A0AA88XZW0</accession>
<dbReference type="GO" id="GO:0030117">
    <property type="term" value="C:membrane coat"/>
    <property type="evidence" value="ECO:0007669"/>
    <property type="project" value="InterPro"/>
</dbReference>
<dbReference type="GO" id="GO:0016192">
    <property type="term" value="P:vesicle-mediated transport"/>
    <property type="evidence" value="ECO:0007669"/>
    <property type="project" value="InterPro"/>
</dbReference>
<dbReference type="SUPFAM" id="SSF48371">
    <property type="entry name" value="ARM repeat"/>
    <property type="match status" value="1"/>
</dbReference>
<feature type="compositionally biased region" description="Low complexity" evidence="5">
    <location>
        <begin position="13"/>
        <end position="24"/>
    </location>
</feature>
<dbReference type="Proteomes" id="UP001186944">
    <property type="component" value="Unassembled WGS sequence"/>
</dbReference>
<evidence type="ECO:0000259" key="6">
    <source>
        <dbReference type="Pfam" id="PF01602"/>
    </source>
</evidence>
<organism evidence="7 8">
    <name type="scientific">Pinctada imbricata</name>
    <name type="common">Atlantic pearl-oyster</name>
    <name type="synonym">Pinctada martensii</name>
    <dbReference type="NCBI Taxonomy" id="66713"/>
    <lineage>
        <taxon>Eukaryota</taxon>
        <taxon>Metazoa</taxon>
        <taxon>Spiralia</taxon>
        <taxon>Lophotrochozoa</taxon>
        <taxon>Mollusca</taxon>
        <taxon>Bivalvia</taxon>
        <taxon>Autobranchia</taxon>
        <taxon>Pteriomorphia</taxon>
        <taxon>Pterioida</taxon>
        <taxon>Pterioidea</taxon>
        <taxon>Pteriidae</taxon>
        <taxon>Pinctada</taxon>
    </lineage>
</organism>
<keyword evidence="3" id="KW-0653">Protein transport</keyword>
<dbReference type="InterPro" id="IPR016024">
    <property type="entry name" value="ARM-type_fold"/>
</dbReference>
<reference evidence="7" key="1">
    <citation type="submission" date="2019-08" db="EMBL/GenBank/DDBJ databases">
        <title>The improved chromosome-level genome for the pearl oyster Pinctada fucata martensii using PacBio sequencing and Hi-C.</title>
        <authorList>
            <person name="Zheng Z."/>
        </authorList>
    </citation>
    <scope>NUCLEOTIDE SEQUENCE</scope>
    <source>
        <strain evidence="7">ZZ-2019</strain>
        <tissue evidence="7">Adductor muscle</tissue>
    </source>
</reference>
<dbReference type="InterPro" id="IPR011989">
    <property type="entry name" value="ARM-like"/>
</dbReference>
<evidence type="ECO:0000256" key="4">
    <source>
        <dbReference type="ARBA" id="ARBA00023136"/>
    </source>
</evidence>
<feature type="compositionally biased region" description="Polar residues" evidence="5">
    <location>
        <begin position="1"/>
        <end position="12"/>
    </location>
</feature>
<protein>
    <recommendedName>
        <fullName evidence="6">Clathrin/coatomer adaptor adaptin-like N-terminal domain-containing protein</fullName>
    </recommendedName>
</protein>
<dbReference type="InterPro" id="IPR002553">
    <property type="entry name" value="Clathrin/coatomer_adapt-like_N"/>
</dbReference>
<evidence type="ECO:0000313" key="8">
    <source>
        <dbReference type="Proteomes" id="UP001186944"/>
    </source>
</evidence>
<evidence type="ECO:0000256" key="1">
    <source>
        <dbReference type="ARBA" id="ARBA00004308"/>
    </source>
</evidence>
<dbReference type="EMBL" id="VSWD01000012">
    <property type="protein sequence ID" value="KAK3086479.1"/>
    <property type="molecule type" value="Genomic_DNA"/>
</dbReference>
<dbReference type="InterPro" id="IPR050840">
    <property type="entry name" value="Adaptor_Complx_Large_Subunit"/>
</dbReference>
<evidence type="ECO:0000313" key="7">
    <source>
        <dbReference type="EMBL" id="KAK3086479.1"/>
    </source>
</evidence>
<comment type="caution">
    <text evidence="7">The sequence shown here is derived from an EMBL/GenBank/DDBJ whole genome shotgun (WGS) entry which is preliminary data.</text>
</comment>
<sequence>MSFDNMYQTPRMSSMGPGPQAPQGQGCGSPIPPTMQYQYPLMTSSPANGSQLSDMDINRIAVAVKNIMHGEIHQLVQDKMAPLVDCVQRLSDENKRLQRKVDELEMYSRRSCVRVFGVPEENKDTDTVVMTIAKKLDVPLEKSDLVVSHRVGKSDPSKPRPIIARISNYNARHSLIKGSKNLSKVDGMQGWSVNQELTKARSKVAYEARQLVKAKIAKSTFIWDGKIFVVDHNECKHLLVCLDDLLHLKLSTQRKESLKVLIHDIRSAQTAADEKAVVQKKCSSIRECIRDKDGYLYRGKNVSKLLYIHLLGYPIHFGLVECLQLIGSARNFSDKRVGYLAAMLILDETQDVHLLLICSIMYDLCNGTQYTQGLALCTMASINSAIWFQYLSTEVSKMIKSSDVYIKKKAILCACRIIRKDVPDIDTMEMFIPATQSLLDERNHGVLLTAVCLIDEMCEKSPDTLHHFRKVVPQLVRILKNLIMAGYSPEHDVAGISDPFLQVKILKLLRVLGKNNTDSSQIMNDILAQVAMNTDTSQNVGRAVLYETVRTILGIKSEAGLRVLAVNILGRFLINNDNDIRRAVELSFTLINANNVRGMMKELLSFLENCDPEFKADCCSNIVQAAESYAPDRRWHIDTIMKVLIIAGSSVREDVVSILIQLIAETNQLHNYMVQQLFKRIEDDVSQQPLVQVASWCIGEYGEKLVSGTCEEDEPVQVSEDEVVDVLEKVLSMNYCEEVTKEYAMNALMKLSSRFRTSIG</sequence>
<dbReference type="AlphaFoldDB" id="A0AA88XZW0"/>
<dbReference type="Gene3D" id="3.30.70.1820">
    <property type="entry name" value="L1 transposable element, RRM domain"/>
    <property type="match status" value="1"/>
</dbReference>
<dbReference type="GO" id="GO:0012505">
    <property type="term" value="C:endomembrane system"/>
    <property type="evidence" value="ECO:0007669"/>
    <property type="project" value="UniProtKB-SubCell"/>
</dbReference>
<evidence type="ECO:0000256" key="3">
    <source>
        <dbReference type="ARBA" id="ARBA00022927"/>
    </source>
</evidence>
<feature type="domain" description="Clathrin/coatomer adaptor adaptin-like N-terminal" evidence="6">
    <location>
        <begin position="274"/>
        <end position="581"/>
    </location>
</feature>
<evidence type="ECO:0000256" key="2">
    <source>
        <dbReference type="ARBA" id="ARBA00022448"/>
    </source>
</evidence>
<evidence type="ECO:0000256" key="5">
    <source>
        <dbReference type="SAM" id="MobiDB-lite"/>
    </source>
</evidence>
<dbReference type="PANTHER" id="PTHR22780">
    <property type="entry name" value="ADAPTIN, ALPHA/GAMMA/EPSILON"/>
    <property type="match status" value="1"/>
</dbReference>
<dbReference type="Pfam" id="PF01602">
    <property type="entry name" value="Adaptin_N"/>
    <property type="match status" value="1"/>
</dbReference>
<keyword evidence="4" id="KW-0472">Membrane</keyword>
<dbReference type="Gene3D" id="1.25.10.10">
    <property type="entry name" value="Leucine-rich Repeat Variant"/>
    <property type="match status" value="2"/>
</dbReference>
<proteinExistence type="predicted"/>
<keyword evidence="2" id="KW-0813">Transport</keyword>
<gene>
    <name evidence="7" type="ORF">FSP39_018970</name>
</gene>
<name>A0AA88XZW0_PINIB</name>